<accession>A0A3N2DGG4</accession>
<dbReference type="InterPro" id="IPR016032">
    <property type="entry name" value="Sig_transdc_resp-reg_C-effctor"/>
</dbReference>
<dbReference type="Gene3D" id="1.10.10.10">
    <property type="entry name" value="Winged helix-like DNA-binding domain superfamily/Winged helix DNA-binding domain"/>
    <property type="match status" value="1"/>
</dbReference>
<dbReference type="OrthoDB" id="6074887at2"/>
<dbReference type="AlphaFoldDB" id="A0A3N2DGG4"/>
<organism evidence="1 2">
    <name type="scientific">Sinobacterium caligoides</name>
    <dbReference type="NCBI Taxonomy" id="933926"/>
    <lineage>
        <taxon>Bacteria</taxon>
        <taxon>Pseudomonadati</taxon>
        <taxon>Pseudomonadota</taxon>
        <taxon>Gammaproteobacteria</taxon>
        <taxon>Cellvibrionales</taxon>
        <taxon>Spongiibacteraceae</taxon>
        <taxon>Sinobacterium</taxon>
    </lineage>
</organism>
<evidence type="ECO:0000313" key="2">
    <source>
        <dbReference type="Proteomes" id="UP000275394"/>
    </source>
</evidence>
<dbReference type="GO" id="GO:0003677">
    <property type="term" value="F:DNA binding"/>
    <property type="evidence" value="ECO:0007669"/>
    <property type="project" value="UniProtKB-KW"/>
</dbReference>
<comment type="caution">
    <text evidence="1">The sequence shown here is derived from an EMBL/GenBank/DDBJ whole genome shotgun (WGS) entry which is preliminary data.</text>
</comment>
<name>A0A3N2DGG4_9GAMM</name>
<dbReference type="GO" id="GO:0006355">
    <property type="term" value="P:regulation of DNA-templated transcription"/>
    <property type="evidence" value="ECO:0007669"/>
    <property type="project" value="InterPro"/>
</dbReference>
<sequence>MTIDVEMGEQSSLAAAVSDSELSSYNQLVYTLYDSASSDKGFTPFLAACCETLNARTAGLFAIDIATRKGRIGWASGYPEGLLQQLIKSGATEDDESVLRALSLPLGAVYSFSDGDDDYDIYSELSPISQESAKTIDMSDNAGVTFELRLGERFILMFNRSRDQGVFKSEDLNIISLLAGHVEHAVMLYEGIYSQKALNKGLGSALDVVQQPIMLFSASGSLASVSDEMEKLNQQYNLFTVGDSGIVFNDDKLNEDFHRSILVFLLDSKCRQLQRQHIFIPTASEPLRLTFRALLSKEEQFTGLIVEAKDSNAIEYPSRSSIRAIIDATESEAKVVERLIRCDDIKSSAKILQLTENTVRSYIKSVMAKNGFKRQIEMISLIIKSTA</sequence>
<dbReference type="SUPFAM" id="SSF46894">
    <property type="entry name" value="C-terminal effector domain of the bipartite response regulators"/>
    <property type="match status" value="1"/>
</dbReference>
<evidence type="ECO:0000313" key="1">
    <source>
        <dbReference type="EMBL" id="ROR98886.1"/>
    </source>
</evidence>
<dbReference type="InterPro" id="IPR036388">
    <property type="entry name" value="WH-like_DNA-bd_sf"/>
</dbReference>
<gene>
    <name evidence="1" type="ORF">EDC56_3123</name>
</gene>
<dbReference type="RefSeq" id="WP_148059432.1">
    <property type="nucleotide sequence ID" value="NZ_RKHR01000006.1"/>
</dbReference>
<proteinExistence type="predicted"/>
<keyword evidence="1" id="KW-0238">DNA-binding</keyword>
<dbReference type="EMBL" id="RKHR01000006">
    <property type="protein sequence ID" value="ROR98886.1"/>
    <property type="molecule type" value="Genomic_DNA"/>
</dbReference>
<reference evidence="1 2" key="1">
    <citation type="submission" date="2018-11" db="EMBL/GenBank/DDBJ databases">
        <title>Genomic Encyclopedia of Type Strains, Phase IV (KMG-IV): sequencing the most valuable type-strain genomes for metagenomic binning, comparative biology and taxonomic classification.</title>
        <authorList>
            <person name="Goeker M."/>
        </authorList>
    </citation>
    <scope>NUCLEOTIDE SEQUENCE [LARGE SCALE GENOMIC DNA]</scope>
    <source>
        <strain evidence="1 2">DSM 100316</strain>
    </source>
</reference>
<keyword evidence="2" id="KW-1185">Reference proteome</keyword>
<protein>
    <submittedName>
        <fullName evidence="1">DNA-binding CsgD family transcriptional regulator</fullName>
    </submittedName>
</protein>
<dbReference type="Proteomes" id="UP000275394">
    <property type="component" value="Unassembled WGS sequence"/>
</dbReference>